<evidence type="ECO:0000256" key="3">
    <source>
        <dbReference type="ARBA" id="ARBA00022679"/>
    </source>
</evidence>
<dbReference type="STRING" id="44009.RV01_GL002456"/>
<evidence type="ECO:0000313" key="7">
    <source>
        <dbReference type="EMBL" id="EOT42693.1"/>
    </source>
</evidence>
<evidence type="ECO:0000256" key="5">
    <source>
        <dbReference type="RuleBase" id="RU363094"/>
    </source>
</evidence>
<dbReference type="eggNOG" id="COG0456">
    <property type="taxonomic scope" value="Bacteria"/>
</dbReference>
<dbReference type="InterPro" id="IPR016181">
    <property type="entry name" value="Acyl_CoA_acyltransferase"/>
</dbReference>
<evidence type="ECO:0000313" key="8">
    <source>
        <dbReference type="Proteomes" id="UP000014127"/>
    </source>
</evidence>
<protein>
    <recommendedName>
        <fullName evidence="5">[Ribosomal protein bS18]-alanine N-acetyltransferase</fullName>
        <ecNumber evidence="5">2.3.1.266</ecNumber>
    </recommendedName>
</protein>
<dbReference type="Pfam" id="PF00583">
    <property type="entry name" value="Acetyltransf_1"/>
    <property type="match status" value="1"/>
</dbReference>
<sequence length="154" mass="17794">MSDFKIKEKNDYNLTELADSLYNLAEAAYQTGSPWKKEQYLTDLKNDLTHYFVIEEKEKIVAFLAYQKVVDEIEIANLAVHPTAQNKGYGGILMKLVDKVPKINQIFLEVRVRNFSAKNLYLAHGYEVISRRADYYQNPVEDALIMLKKVGPMQ</sequence>
<dbReference type="EC" id="2.3.1.266" evidence="5"/>
<dbReference type="Proteomes" id="UP000014127">
    <property type="component" value="Unassembled WGS sequence"/>
</dbReference>
<dbReference type="PATRIC" id="fig|1139219.3.peg.1021"/>
<keyword evidence="8" id="KW-1185">Reference proteome</keyword>
<dbReference type="PANTHER" id="PTHR43420:SF12">
    <property type="entry name" value="N-ACETYLTRANSFERASE DOMAIN-CONTAINING PROTEIN"/>
    <property type="match status" value="1"/>
</dbReference>
<keyword evidence="3 7" id="KW-0808">Transferase</keyword>
<dbReference type="Gene3D" id="3.40.630.30">
    <property type="match status" value="1"/>
</dbReference>
<dbReference type="RefSeq" id="WP_016172232.1">
    <property type="nucleotide sequence ID" value="NZ_ASWK01000001.1"/>
</dbReference>
<comment type="function">
    <text evidence="5">Acetylates the N-terminal alanine of ribosomal protein bS18.</text>
</comment>
<reference evidence="7 8" key="1">
    <citation type="submission" date="2013-03" db="EMBL/GenBank/DDBJ databases">
        <title>The Genome Sequence of Enterococcus dispar ATCC_51266 (Illumina only assembly).</title>
        <authorList>
            <consortium name="The Broad Institute Genomics Platform"/>
            <consortium name="The Broad Institute Genome Sequencing Center for Infectious Disease"/>
            <person name="Earl A."/>
            <person name="Russ C."/>
            <person name="Gilmore M."/>
            <person name="Surin D."/>
            <person name="Walker B."/>
            <person name="Young S."/>
            <person name="Zeng Q."/>
            <person name="Gargeya S."/>
            <person name="Fitzgerald M."/>
            <person name="Haas B."/>
            <person name="Abouelleil A."/>
            <person name="Allen A.W."/>
            <person name="Alvarado L."/>
            <person name="Arachchi H.M."/>
            <person name="Berlin A.M."/>
            <person name="Chapman S.B."/>
            <person name="Gainer-Dewar J."/>
            <person name="Goldberg J."/>
            <person name="Griggs A."/>
            <person name="Gujja S."/>
            <person name="Hansen M."/>
            <person name="Howarth C."/>
            <person name="Imamovic A."/>
            <person name="Ireland A."/>
            <person name="Larimer J."/>
            <person name="McCowan C."/>
            <person name="Murphy C."/>
            <person name="Pearson M."/>
            <person name="Poon T.W."/>
            <person name="Priest M."/>
            <person name="Roberts A."/>
            <person name="Saif S."/>
            <person name="Shea T."/>
            <person name="Sisk P."/>
            <person name="Sykes S."/>
            <person name="Wortman J."/>
            <person name="Nusbaum C."/>
            <person name="Birren B."/>
        </authorList>
    </citation>
    <scope>NUCLEOTIDE SEQUENCE [LARGE SCALE GENOMIC DNA]</scope>
    <source>
        <strain evidence="7 8">ATCC 51266</strain>
    </source>
</reference>
<dbReference type="PROSITE" id="PS51186">
    <property type="entry name" value="GNAT"/>
    <property type="match status" value="1"/>
</dbReference>
<name>S0KRD1_9ENTE</name>
<accession>S0KRD1</accession>
<dbReference type="AlphaFoldDB" id="S0KRD1"/>
<dbReference type="HOGENOM" id="CLU_013985_23_2_9"/>
<dbReference type="InterPro" id="IPR006464">
    <property type="entry name" value="AcTrfase_RimI/Ard1"/>
</dbReference>
<dbReference type="CDD" id="cd04301">
    <property type="entry name" value="NAT_SF"/>
    <property type="match status" value="1"/>
</dbReference>
<organism evidence="7 8">
    <name type="scientific">Enterococcus dispar ATCC 51266</name>
    <dbReference type="NCBI Taxonomy" id="1139219"/>
    <lineage>
        <taxon>Bacteria</taxon>
        <taxon>Bacillati</taxon>
        <taxon>Bacillota</taxon>
        <taxon>Bacilli</taxon>
        <taxon>Lactobacillales</taxon>
        <taxon>Enterococcaceae</taxon>
        <taxon>Enterococcus</taxon>
    </lineage>
</organism>
<dbReference type="NCBIfam" id="TIGR01575">
    <property type="entry name" value="rimI"/>
    <property type="match status" value="1"/>
</dbReference>
<evidence type="ECO:0000256" key="4">
    <source>
        <dbReference type="ARBA" id="ARBA00023315"/>
    </source>
</evidence>
<dbReference type="EMBL" id="AHYR01000004">
    <property type="protein sequence ID" value="EOT42693.1"/>
    <property type="molecule type" value="Genomic_DNA"/>
</dbReference>
<dbReference type="PANTHER" id="PTHR43420">
    <property type="entry name" value="ACETYLTRANSFERASE"/>
    <property type="match status" value="1"/>
</dbReference>
<dbReference type="InterPro" id="IPR050680">
    <property type="entry name" value="YpeA/RimI_acetyltransf"/>
</dbReference>
<evidence type="ECO:0000259" key="6">
    <source>
        <dbReference type="PROSITE" id="PS51186"/>
    </source>
</evidence>
<comment type="catalytic activity">
    <reaction evidence="5">
        <text>N-terminal L-alanyl-[ribosomal protein bS18] + acetyl-CoA = N-terminal N(alpha)-acetyl-L-alanyl-[ribosomal protein bS18] + CoA + H(+)</text>
        <dbReference type="Rhea" id="RHEA:43756"/>
        <dbReference type="Rhea" id="RHEA-COMP:10676"/>
        <dbReference type="Rhea" id="RHEA-COMP:10677"/>
        <dbReference type="ChEBI" id="CHEBI:15378"/>
        <dbReference type="ChEBI" id="CHEBI:57287"/>
        <dbReference type="ChEBI" id="CHEBI:57288"/>
        <dbReference type="ChEBI" id="CHEBI:64718"/>
        <dbReference type="ChEBI" id="CHEBI:83683"/>
        <dbReference type="EC" id="2.3.1.266"/>
    </reaction>
</comment>
<comment type="similarity">
    <text evidence="1 5">Belongs to the acetyltransferase family. RimI subfamily.</text>
</comment>
<dbReference type="OrthoDB" id="9794566at2"/>
<gene>
    <name evidence="7" type="ORF">OMK_01054</name>
</gene>
<dbReference type="SUPFAM" id="SSF55729">
    <property type="entry name" value="Acyl-CoA N-acyltransferases (Nat)"/>
    <property type="match status" value="1"/>
</dbReference>
<comment type="subcellular location">
    <subcellularLocation>
        <location evidence="5">Cytoplasm</location>
    </subcellularLocation>
</comment>
<keyword evidence="4" id="KW-0012">Acyltransferase</keyword>
<dbReference type="GO" id="GO:0005737">
    <property type="term" value="C:cytoplasm"/>
    <property type="evidence" value="ECO:0007669"/>
    <property type="project" value="UniProtKB-SubCell"/>
</dbReference>
<feature type="domain" description="N-acetyltransferase" evidence="6">
    <location>
        <begin position="12"/>
        <end position="151"/>
    </location>
</feature>
<comment type="caution">
    <text evidence="7">The sequence shown here is derived from an EMBL/GenBank/DDBJ whole genome shotgun (WGS) entry which is preliminary data.</text>
</comment>
<proteinExistence type="inferred from homology"/>
<evidence type="ECO:0000256" key="1">
    <source>
        <dbReference type="ARBA" id="ARBA00005395"/>
    </source>
</evidence>
<keyword evidence="2 5" id="KW-0963">Cytoplasm</keyword>
<evidence type="ECO:0000256" key="2">
    <source>
        <dbReference type="ARBA" id="ARBA00022490"/>
    </source>
</evidence>
<dbReference type="InterPro" id="IPR000182">
    <property type="entry name" value="GNAT_dom"/>
</dbReference>
<dbReference type="GO" id="GO:0008999">
    <property type="term" value="F:protein-N-terminal-alanine acetyltransferase activity"/>
    <property type="evidence" value="ECO:0007669"/>
    <property type="project" value="UniProtKB-EC"/>
</dbReference>